<dbReference type="Proteomes" id="UP000447873">
    <property type="component" value="Unassembled WGS sequence"/>
</dbReference>
<keyword evidence="7" id="KW-1185">Reference proteome</keyword>
<accession>A0A8H3VTM6</accession>
<comment type="similarity">
    <text evidence="2">Belongs to the NAD(P)-dependent epimerase/dehydratase family. Dihydroflavonol-4-reductase subfamily.</text>
</comment>
<dbReference type="SUPFAM" id="SSF51735">
    <property type="entry name" value="NAD(P)-binding Rossmann-fold domains"/>
    <property type="match status" value="1"/>
</dbReference>
<feature type="domain" description="NAD-dependent epimerase/dehydratase" evidence="3">
    <location>
        <begin position="9"/>
        <end position="262"/>
    </location>
</feature>
<dbReference type="Pfam" id="PF01370">
    <property type="entry name" value="Epimerase"/>
    <property type="match status" value="1"/>
</dbReference>
<proteinExistence type="inferred from homology"/>
<dbReference type="PANTHER" id="PTHR10366:SF564">
    <property type="entry name" value="STEROL-4-ALPHA-CARBOXYLATE 3-DEHYDROGENASE, DECARBOXYLATING"/>
    <property type="match status" value="1"/>
</dbReference>
<evidence type="ECO:0000313" key="6">
    <source>
        <dbReference type="Proteomes" id="UP000447873"/>
    </source>
</evidence>
<dbReference type="EMBL" id="WNWR01000052">
    <property type="protein sequence ID" value="KAE9992629.1"/>
    <property type="molecule type" value="Genomic_DNA"/>
</dbReference>
<dbReference type="InterPro" id="IPR036291">
    <property type="entry name" value="NAD(P)-bd_dom_sf"/>
</dbReference>
<organism evidence="5 7">
    <name type="scientific">Venturia inaequalis</name>
    <name type="common">Apple scab fungus</name>
    <dbReference type="NCBI Taxonomy" id="5025"/>
    <lineage>
        <taxon>Eukaryota</taxon>
        <taxon>Fungi</taxon>
        <taxon>Dikarya</taxon>
        <taxon>Ascomycota</taxon>
        <taxon>Pezizomycotina</taxon>
        <taxon>Dothideomycetes</taxon>
        <taxon>Pleosporomycetidae</taxon>
        <taxon>Venturiales</taxon>
        <taxon>Venturiaceae</taxon>
        <taxon>Venturia</taxon>
    </lineage>
</organism>
<dbReference type="GO" id="GO:0016616">
    <property type="term" value="F:oxidoreductase activity, acting on the CH-OH group of donors, NAD or NADP as acceptor"/>
    <property type="evidence" value="ECO:0007669"/>
    <property type="project" value="TreeGrafter"/>
</dbReference>
<dbReference type="InterPro" id="IPR050425">
    <property type="entry name" value="NAD(P)_dehydrat-like"/>
</dbReference>
<evidence type="ECO:0000256" key="2">
    <source>
        <dbReference type="ARBA" id="ARBA00023445"/>
    </source>
</evidence>
<evidence type="ECO:0000259" key="3">
    <source>
        <dbReference type="Pfam" id="PF01370"/>
    </source>
</evidence>
<dbReference type="Gene3D" id="3.40.50.720">
    <property type="entry name" value="NAD(P)-binding Rossmann-like Domain"/>
    <property type="match status" value="1"/>
</dbReference>
<keyword evidence="1" id="KW-0560">Oxidoreductase</keyword>
<gene>
    <name evidence="5" type="ORF">EG327_008372</name>
    <name evidence="4" type="ORF">EG328_003918</name>
</gene>
<evidence type="ECO:0000313" key="4">
    <source>
        <dbReference type="EMBL" id="KAE9974334.1"/>
    </source>
</evidence>
<dbReference type="Proteomes" id="UP000490939">
    <property type="component" value="Unassembled WGS sequence"/>
</dbReference>
<reference evidence="5 7" key="1">
    <citation type="submission" date="2019-07" db="EMBL/GenBank/DDBJ databases">
        <title>Venturia inaequalis Genome Resource.</title>
        <authorList>
            <person name="Lichtner F.J."/>
        </authorList>
    </citation>
    <scope>NUCLEOTIDE SEQUENCE [LARGE SCALE GENOMIC DNA]</scope>
    <source>
        <strain evidence="4 6">120213</strain>
        <strain evidence="5 7">DMI_063113</strain>
    </source>
</reference>
<protein>
    <recommendedName>
        <fullName evidence="3">NAD-dependent epimerase/dehydratase domain-containing protein</fullName>
    </recommendedName>
</protein>
<dbReference type="InterPro" id="IPR001509">
    <property type="entry name" value="Epimerase_deHydtase"/>
</dbReference>
<dbReference type="EMBL" id="WNWS01000221">
    <property type="protein sequence ID" value="KAE9974334.1"/>
    <property type="molecule type" value="Genomic_DNA"/>
</dbReference>
<dbReference type="AlphaFoldDB" id="A0A8H3VTM6"/>
<comment type="caution">
    <text evidence="5">The sequence shown here is derived from an EMBL/GenBank/DDBJ whole genome shotgun (WGS) entry which is preliminary data.</text>
</comment>
<evidence type="ECO:0000313" key="7">
    <source>
        <dbReference type="Proteomes" id="UP000490939"/>
    </source>
</evidence>
<dbReference type="PANTHER" id="PTHR10366">
    <property type="entry name" value="NAD DEPENDENT EPIMERASE/DEHYDRATASE"/>
    <property type="match status" value="1"/>
</dbReference>
<evidence type="ECO:0000256" key="1">
    <source>
        <dbReference type="ARBA" id="ARBA00023002"/>
    </source>
</evidence>
<evidence type="ECO:0000313" key="5">
    <source>
        <dbReference type="EMBL" id="KAE9992629.1"/>
    </source>
</evidence>
<name>A0A8H3VTM6_VENIN</name>
<sequence length="368" mass="39650">MPSTPKNLVLITGVTGHIGFRTLILALKAGHHVRAAVRSPSKAQSIASHPKILALNCSSRLTFSIVPDLACLHAYDTAVQGVRYIIHIAAPLMPGKLPKGQDSHTFFIRPAVRGTIGILSAAKKARTVRRIVITSSLVAIVPLAQLTGFESSPRPIQPTDRVEFAEGPYESEFAAYAASKVAALSAAENWMNRQSPNFDLIHLHPSFVLGKNEIAATTKEAMKGTNSIVLGMVLGKCMGSIASASVHLEDVARVHVQALSSLVPGNQSYILSQETKWSCVRQLVDEVFPEAVESRVLPNCGSAQTHEILVNSSFTEAVFGFEHKGLEEQVESVVGYYLELKAKRRSWLEPIGGMGNYSQPLIPSGIAA</sequence>